<dbReference type="AlphaFoldDB" id="A0A941D457"/>
<feature type="signal peptide" evidence="2">
    <location>
        <begin position="1"/>
        <end position="22"/>
    </location>
</feature>
<organism evidence="3 4">
    <name type="scientific">Phenylobacterium glaciei</name>
    <dbReference type="NCBI Taxonomy" id="2803784"/>
    <lineage>
        <taxon>Bacteria</taxon>
        <taxon>Pseudomonadati</taxon>
        <taxon>Pseudomonadota</taxon>
        <taxon>Alphaproteobacteria</taxon>
        <taxon>Caulobacterales</taxon>
        <taxon>Caulobacteraceae</taxon>
        <taxon>Phenylobacterium</taxon>
    </lineage>
</organism>
<evidence type="ECO:0000256" key="1">
    <source>
        <dbReference type="SAM" id="MobiDB-lite"/>
    </source>
</evidence>
<accession>A0A941D457</accession>
<feature type="chain" id="PRO_5037727867" description="Secreted protein" evidence="2">
    <location>
        <begin position="23"/>
        <end position="105"/>
    </location>
</feature>
<gene>
    <name evidence="3" type="ORF">JKL49_14300</name>
</gene>
<name>A0A941D457_9CAUL</name>
<keyword evidence="2" id="KW-0732">Signal</keyword>
<evidence type="ECO:0000313" key="3">
    <source>
        <dbReference type="EMBL" id="MBR7620561.1"/>
    </source>
</evidence>
<reference evidence="3" key="1">
    <citation type="submission" date="2021-04" db="EMBL/GenBank/DDBJ databases">
        <title>Draft genome assembly of strain Phenylobacterium sp. 20VBR1 using MiniION and Illumina platforms.</title>
        <authorList>
            <person name="Thomas F.A."/>
            <person name="Krishnan K.P."/>
            <person name="Sinha R.K."/>
        </authorList>
    </citation>
    <scope>NUCLEOTIDE SEQUENCE</scope>
    <source>
        <strain evidence="3">20VBR1</strain>
    </source>
</reference>
<feature type="region of interest" description="Disordered" evidence="1">
    <location>
        <begin position="69"/>
        <end position="88"/>
    </location>
</feature>
<dbReference type="EMBL" id="JAGSGD010000001">
    <property type="protein sequence ID" value="MBR7620561.1"/>
    <property type="molecule type" value="Genomic_DNA"/>
</dbReference>
<evidence type="ECO:0008006" key="5">
    <source>
        <dbReference type="Google" id="ProtNLM"/>
    </source>
</evidence>
<comment type="caution">
    <text evidence="3">The sequence shown here is derived from an EMBL/GenBank/DDBJ whole genome shotgun (WGS) entry which is preliminary data.</text>
</comment>
<proteinExistence type="predicted"/>
<dbReference type="Proteomes" id="UP000622580">
    <property type="component" value="Unassembled WGS sequence"/>
</dbReference>
<feature type="compositionally biased region" description="Basic and acidic residues" evidence="1">
    <location>
        <begin position="75"/>
        <end position="88"/>
    </location>
</feature>
<protein>
    <recommendedName>
        <fullName evidence="5">Secreted protein</fullName>
    </recommendedName>
</protein>
<sequence>MRIATIMLTAAATLMVAGSALAAADVSDVSFIQASRCRGIASVTAADTTDLDAWLKAASRSRDSSVIAKAADAQDAGRREAKTTNAERKARLAVELSGPCQAFKG</sequence>
<dbReference type="RefSeq" id="WP_215341294.1">
    <property type="nucleotide sequence ID" value="NZ_JAGSGD010000001.1"/>
</dbReference>
<keyword evidence="4" id="KW-1185">Reference proteome</keyword>
<evidence type="ECO:0000256" key="2">
    <source>
        <dbReference type="SAM" id="SignalP"/>
    </source>
</evidence>
<evidence type="ECO:0000313" key="4">
    <source>
        <dbReference type="Proteomes" id="UP000622580"/>
    </source>
</evidence>